<dbReference type="SMART" id="SM00580">
    <property type="entry name" value="PUG"/>
    <property type="match status" value="1"/>
</dbReference>
<evidence type="ECO:0000313" key="4">
    <source>
        <dbReference type="Proteomes" id="UP000789572"/>
    </source>
</evidence>
<evidence type="ECO:0000313" key="3">
    <source>
        <dbReference type="EMBL" id="CAG8582007.1"/>
    </source>
</evidence>
<gene>
    <name evidence="3" type="ORF">POCULU_LOCUS6537</name>
</gene>
<sequence length="239" mass="28198">MTSEDVIHKKLHDILLKKISHNKDPTVAANCVKILQKVVENILTNPDVPKYRSLPSDNARIRRDIREVDGGLDFLLALGFRKKVVSFKESFTLDNDRMDTTKLKIAQTLLNEFVQRAETRRETADRMMMREKIEAQLYEKRVRQDIEEDWNNRRRKSMLARQSQERKKEEDKLREEQERSEMEGLVPMKDTGDLRGKPYRNVYRLGTSHDDDCDDDNNDEDDNDFDNDDPAAYDEPRHT</sequence>
<evidence type="ECO:0000256" key="1">
    <source>
        <dbReference type="SAM" id="MobiDB-lite"/>
    </source>
</evidence>
<keyword evidence="4" id="KW-1185">Reference proteome</keyword>
<dbReference type="CDD" id="cd09212">
    <property type="entry name" value="PUB"/>
    <property type="match status" value="1"/>
</dbReference>
<dbReference type="InterPro" id="IPR018997">
    <property type="entry name" value="PUB_domain"/>
</dbReference>
<dbReference type="PANTHER" id="PTHR23153">
    <property type="entry name" value="UBX-RELATED"/>
    <property type="match status" value="1"/>
</dbReference>
<evidence type="ECO:0000259" key="2">
    <source>
        <dbReference type="Pfam" id="PF09409"/>
    </source>
</evidence>
<reference evidence="3" key="1">
    <citation type="submission" date="2021-06" db="EMBL/GenBank/DDBJ databases">
        <authorList>
            <person name="Kallberg Y."/>
            <person name="Tangrot J."/>
            <person name="Rosling A."/>
        </authorList>
    </citation>
    <scope>NUCLEOTIDE SEQUENCE</scope>
    <source>
        <strain evidence="3">IA702</strain>
    </source>
</reference>
<proteinExistence type="predicted"/>
<feature type="domain" description="PUB" evidence="2">
    <location>
        <begin position="29"/>
        <end position="96"/>
    </location>
</feature>
<name>A0A9N9BXS5_9GLOM</name>
<dbReference type="Gene3D" id="1.20.58.2190">
    <property type="match status" value="1"/>
</dbReference>
<dbReference type="SUPFAM" id="SSF143503">
    <property type="entry name" value="PUG domain-like"/>
    <property type="match status" value="1"/>
</dbReference>
<dbReference type="Pfam" id="PF09409">
    <property type="entry name" value="PUB"/>
    <property type="match status" value="1"/>
</dbReference>
<comment type="caution">
    <text evidence="3">The sequence shown here is derived from an EMBL/GenBank/DDBJ whole genome shotgun (WGS) entry which is preliminary data.</text>
</comment>
<feature type="compositionally biased region" description="Acidic residues" evidence="1">
    <location>
        <begin position="211"/>
        <end position="232"/>
    </location>
</feature>
<feature type="compositionally biased region" description="Basic and acidic residues" evidence="1">
    <location>
        <begin position="163"/>
        <end position="182"/>
    </location>
</feature>
<dbReference type="AlphaFoldDB" id="A0A9N9BXS5"/>
<dbReference type="InterPro" id="IPR036339">
    <property type="entry name" value="PUB-like_dom_sf"/>
</dbReference>
<dbReference type="OrthoDB" id="49605at2759"/>
<dbReference type="GO" id="GO:0005737">
    <property type="term" value="C:cytoplasm"/>
    <property type="evidence" value="ECO:0007669"/>
    <property type="project" value="TreeGrafter"/>
</dbReference>
<organism evidence="3 4">
    <name type="scientific">Paraglomus occultum</name>
    <dbReference type="NCBI Taxonomy" id="144539"/>
    <lineage>
        <taxon>Eukaryota</taxon>
        <taxon>Fungi</taxon>
        <taxon>Fungi incertae sedis</taxon>
        <taxon>Mucoromycota</taxon>
        <taxon>Glomeromycotina</taxon>
        <taxon>Glomeromycetes</taxon>
        <taxon>Paraglomerales</taxon>
        <taxon>Paraglomeraceae</taxon>
        <taxon>Paraglomus</taxon>
    </lineage>
</organism>
<dbReference type="Proteomes" id="UP000789572">
    <property type="component" value="Unassembled WGS sequence"/>
</dbReference>
<dbReference type="EMBL" id="CAJVPJ010001226">
    <property type="protein sequence ID" value="CAG8582007.1"/>
    <property type="molecule type" value="Genomic_DNA"/>
</dbReference>
<feature type="region of interest" description="Disordered" evidence="1">
    <location>
        <begin position="156"/>
        <end position="239"/>
    </location>
</feature>
<protein>
    <submittedName>
        <fullName evidence="3">7066_t:CDS:1</fullName>
    </submittedName>
</protein>
<dbReference type="PANTHER" id="PTHR23153:SF38">
    <property type="entry name" value="UBX DOMAIN-CONTAINING PROTEIN 6"/>
    <property type="match status" value="1"/>
</dbReference>
<accession>A0A9N9BXS5</accession>